<dbReference type="EMBL" id="LACI01002263">
    <property type="protein sequence ID" value="KJU82562.1"/>
    <property type="molecule type" value="Genomic_DNA"/>
</dbReference>
<feature type="coiled-coil region" evidence="7">
    <location>
        <begin position="331"/>
        <end position="358"/>
    </location>
</feature>
<comment type="function">
    <text evidence="6">GTPase that associates with the 50S ribosomal subunit and may have a role during protein synthesis or ribosome biogenesis.</text>
</comment>
<dbReference type="HAMAP" id="MF_00900">
    <property type="entry name" value="GTPase_HflX"/>
    <property type="match status" value="1"/>
</dbReference>
<evidence type="ECO:0000313" key="10">
    <source>
        <dbReference type="Proteomes" id="UP000033423"/>
    </source>
</evidence>
<evidence type="ECO:0000313" key="9">
    <source>
        <dbReference type="EMBL" id="KJU82562.1"/>
    </source>
</evidence>
<dbReference type="GO" id="GO:0005525">
    <property type="term" value="F:GTP binding"/>
    <property type="evidence" value="ECO:0007669"/>
    <property type="project" value="UniProtKB-UniRule"/>
</dbReference>
<organism evidence="9 10">
    <name type="scientific">Candidatus Magnetobacterium bavaricum</name>
    <dbReference type="NCBI Taxonomy" id="29290"/>
    <lineage>
        <taxon>Bacteria</taxon>
        <taxon>Pseudomonadati</taxon>
        <taxon>Nitrospirota</taxon>
        <taxon>Thermodesulfovibrionia</taxon>
        <taxon>Thermodesulfovibrionales</taxon>
        <taxon>Candidatus Magnetobacteriaceae</taxon>
        <taxon>Candidatus Magnetobacterium</taxon>
    </lineage>
</organism>
<evidence type="ECO:0000256" key="3">
    <source>
        <dbReference type="ARBA" id="ARBA00022741"/>
    </source>
</evidence>
<dbReference type="FunFam" id="3.40.50.11060:FF:000001">
    <property type="entry name" value="GTPase HflX"/>
    <property type="match status" value="1"/>
</dbReference>
<dbReference type="PROSITE" id="PS51705">
    <property type="entry name" value="G_HFLX"/>
    <property type="match status" value="1"/>
</dbReference>
<accession>A0A0F3GL56</accession>
<dbReference type="InterPro" id="IPR032305">
    <property type="entry name" value="GTP-bd_M"/>
</dbReference>
<comment type="subunit">
    <text evidence="6">Monomer. Associates with the 50S ribosomal subunit.</text>
</comment>
<dbReference type="Gene3D" id="3.40.50.300">
    <property type="entry name" value="P-loop containing nucleotide triphosphate hydrolases"/>
    <property type="match status" value="1"/>
</dbReference>
<evidence type="ECO:0000256" key="7">
    <source>
        <dbReference type="SAM" id="Coils"/>
    </source>
</evidence>
<dbReference type="InterPro" id="IPR027417">
    <property type="entry name" value="P-loop_NTPase"/>
</dbReference>
<gene>
    <name evidence="6" type="primary">hflX</name>
    <name evidence="9" type="ORF">MBAV_005245</name>
</gene>
<dbReference type="PRINTS" id="PR00326">
    <property type="entry name" value="GTP1OBG"/>
</dbReference>
<proteinExistence type="inferred from homology"/>
<evidence type="ECO:0000256" key="5">
    <source>
        <dbReference type="ARBA" id="ARBA00023134"/>
    </source>
</evidence>
<evidence type="ECO:0000256" key="6">
    <source>
        <dbReference type="HAMAP-Rule" id="MF_00900"/>
    </source>
</evidence>
<keyword evidence="7" id="KW-0175">Coiled coil</keyword>
<evidence type="ECO:0000256" key="1">
    <source>
        <dbReference type="ARBA" id="ARBA00022490"/>
    </source>
</evidence>
<evidence type="ECO:0000259" key="8">
    <source>
        <dbReference type="PROSITE" id="PS51705"/>
    </source>
</evidence>
<keyword evidence="3 6" id="KW-0547">Nucleotide-binding</keyword>
<keyword evidence="5 6" id="KW-0342">GTP-binding</keyword>
<dbReference type="CDD" id="cd01878">
    <property type="entry name" value="HflX"/>
    <property type="match status" value="1"/>
</dbReference>
<dbReference type="Pfam" id="PF13167">
    <property type="entry name" value="GTP-bdg_N"/>
    <property type="match status" value="1"/>
</dbReference>
<dbReference type="Pfam" id="PF01926">
    <property type="entry name" value="MMR_HSR1"/>
    <property type="match status" value="1"/>
</dbReference>
<dbReference type="InterPro" id="IPR016496">
    <property type="entry name" value="GTPase_HflX"/>
</dbReference>
<dbReference type="PANTHER" id="PTHR10229">
    <property type="entry name" value="GTP-BINDING PROTEIN HFLX"/>
    <property type="match status" value="1"/>
</dbReference>
<keyword evidence="4" id="KW-0460">Magnesium</keyword>
<dbReference type="Gene3D" id="6.10.250.2860">
    <property type="match status" value="1"/>
</dbReference>
<dbReference type="InterPro" id="IPR005225">
    <property type="entry name" value="Small_GTP-bd"/>
</dbReference>
<dbReference type="NCBIfam" id="TIGR00231">
    <property type="entry name" value="small_GTP"/>
    <property type="match status" value="1"/>
</dbReference>
<dbReference type="SUPFAM" id="SSF52540">
    <property type="entry name" value="P-loop containing nucleoside triphosphate hydrolases"/>
    <property type="match status" value="1"/>
</dbReference>
<feature type="domain" description="Hflx-type G" evidence="8">
    <location>
        <begin position="372"/>
        <end position="536"/>
    </location>
</feature>
<reference evidence="9 10" key="1">
    <citation type="submission" date="2015-02" db="EMBL/GenBank/DDBJ databases">
        <title>Single-cell genomics of uncultivated deep-branching MTB reveals a conserved set of magnetosome genes.</title>
        <authorList>
            <person name="Kolinko S."/>
            <person name="Richter M."/>
            <person name="Glockner F.O."/>
            <person name="Brachmann A."/>
            <person name="Schuler D."/>
        </authorList>
    </citation>
    <scope>NUCLEOTIDE SEQUENCE [LARGE SCALE GENOMIC DNA]</scope>
    <source>
        <strain evidence="9">TM-1</strain>
    </source>
</reference>
<evidence type="ECO:0000256" key="4">
    <source>
        <dbReference type="ARBA" id="ARBA00022842"/>
    </source>
</evidence>
<comment type="similarity">
    <text evidence="6">Belongs to the TRAFAC class OBG-HflX-like GTPase superfamily. HflX GTPase family.</text>
</comment>
<dbReference type="GO" id="GO:0003924">
    <property type="term" value="F:GTPase activity"/>
    <property type="evidence" value="ECO:0007669"/>
    <property type="project" value="UniProtKB-UniRule"/>
</dbReference>
<dbReference type="NCBIfam" id="TIGR03156">
    <property type="entry name" value="GTP_HflX"/>
    <property type="match status" value="1"/>
</dbReference>
<keyword evidence="10" id="KW-1185">Reference proteome</keyword>
<dbReference type="PANTHER" id="PTHR10229:SF0">
    <property type="entry name" value="GTP-BINDING PROTEIN 6-RELATED"/>
    <property type="match status" value="1"/>
</dbReference>
<keyword evidence="1 6" id="KW-0963">Cytoplasm</keyword>
<dbReference type="Pfam" id="PF16360">
    <property type="entry name" value="GTP-bdg_M"/>
    <property type="match status" value="1"/>
</dbReference>
<dbReference type="Gene3D" id="3.40.50.11060">
    <property type="entry name" value="GTPase HflX, N-terminal domain"/>
    <property type="match status" value="1"/>
</dbReference>
<name>A0A0F3GL56_9BACT</name>
<protein>
    <recommendedName>
        <fullName evidence="6">GTPase HflX</fullName>
    </recommendedName>
    <alternativeName>
        <fullName evidence="6">GTP-binding protein HflX</fullName>
    </alternativeName>
</protein>
<dbReference type="GO" id="GO:0043022">
    <property type="term" value="F:ribosome binding"/>
    <property type="evidence" value="ECO:0007669"/>
    <property type="project" value="TreeGrafter"/>
</dbReference>
<dbReference type="InterPro" id="IPR030394">
    <property type="entry name" value="G_HFLX_dom"/>
</dbReference>
<keyword evidence="2" id="KW-0479">Metal-binding</keyword>
<dbReference type="Proteomes" id="UP000033423">
    <property type="component" value="Unassembled WGS sequence"/>
</dbReference>
<comment type="caution">
    <text evidence="9">The sequence shown here is derived from an EMBL/GenBank/DDBJ whole genome shotgun (WGS) entry which is preliminary data.</text>
</comment>
<dbReference type="InterPro" id="IPR042108">
    <property type="entry name" value="GTPase_HflX_N_sf"/>
</dbReference>
<dbReference type="GO" id="GO:0005737">
    <property type="term" value="C:cytoplasm"/>
    <property type="evidence" value="ECO:0007669"/>
    <property type="project" value="UniProtKB-SubCell"/>
</dbReference>
<dbReference type="PATRIC" id="fig|29290.4.peg.6936"/>
<dbReference type="InterPro" id="IPR025121">
    <property type="entry name" value="GTPase_HflX_N"/>
</dbReference>
<dbReference type="AlphaFoldDB" id="A0A0F3GL56"/>
<dbReference type="GO" id="GO:0046872">
    <property type="term" value="F:metal ion binding"/>
    <property type="evidence" value="ECO:0007669"/>
    <property type="project" value="UniProtKB-KW"/>
</dbReference>
<sequence>MYGHIAGLKKKTVYDLERIYRRKVPVREVISQELARFIAEISHEINRQIGVLIAREGVITHVICGDASGLFLPELTDYPLGKKPLRGLRFIHTHLKNEGLSGDDLTDLALLRFDYLGAIGLRNGLPDKFYGAYLLPRNPDKLYEVSDAVGMYDLDVDFREFIDSLQEQMQRQRAISKDGTQERAILISVSQAPRYQQEESLNELEELAASCDVMVLDKVIQRAKEINPRYLIGTGKVRELVIDALGKGATLLVFDQDLSPSQRRAITDITELKVIDRPQLILDIFARRAHSGDGKVQVELAQLKYRLPHLTGKGTAMSRLMGGVGGRGPGEMKLEIDRRRVRDRITLLERELDKLAMARLQRKRRRLKMSLPILSIIGYTNAGKSTLLNSLTRSTTFVQDKMFATLDTASRRLRFPQERDVIITDTVGFIRDLPPDLMAAFKATLEELQDADVFIHVVDISNPRFEEHMDSVRNILTELELIEKPQLLVFNKCDKVAPDVVQNLLARYNALAIAAIDNGTFGPLLEAIHDRVFETAALH</sequence>
<dbReference type="InterPro" id="IPR006073">
    <property type="entry name" value="GTP-bd"/>
</dbReference>
<evidence type="ECO:0000256" key="2">
    <source>
        <dbReference type="ARBA" id="ARBA00022723"/>
    </source>
</evidence>
<comment type="subcellular location">
    <subcellularLocation>
        <location evidence="6">Cytoplasm</location>
    </subcellularLocation>
    <text evidence="6">May associate with membranes.</text>
</comment>